<dbReference type="GO" id="GO:0006351">
    <property type="term" value="P:DNA-templated transcription"/>
    <property type="evidence" value="ECO:0007669"/>
    <property type="project" value="InterPro"/>
</dbReference>
<dbReference type="PANTHER" id="PTHR19376">
    <property type="entry name" value="DNA-DIRECTED RNA POLYMERASE"/>
    <property type="match status" value="1"/>
</dbReference>
<dbReference type="GO" id="GO:0003677">
    <property type="term" value="F:DNA binding"/>
    <property type="evidence" value="ECO:0007669"/>
    <property type="project" value="InterPro"/>
</dbReference>
<feature type="compositionally biased region" description="Acidic residues" evidence="7">
    <location>
        <begin position="388"/>
        <end position="406"/>
    </location>
</feature>
<gene>
    <name evidence="9" type="ORF">CGOC_LOCUS1352</name>
</gene>
<sequence length="431" mass="49473">YDGTVRDHDGSVVQFHYGEDGLDVIKASYISPKTFPFLQDNLDAVIHCSKPDAVRDSEFNVEAAEKQYKKVAVVMMYSFRAYPQSLLQIRKWRKKAGTDHPKKQYISGFTEFSMDQLGVEKERVVGMWGEMDAAERLVYEKRAPRRCPHSVDEEFNPYTTLGALPEKTLDAIYKFSGKNEKLRRSLFWKGMRSLAEPGENVGLLAAQSIGEPSTQMTLNTFHFAGRGEMNVTLGIPRLREILMTSSEHIATPSAKIPILPGTPQEKIDAIRRELDRVFLKQVLRNFTLEERINLTNSDCWRRYHLRIEILSSSKREQNAKHLKRRVILQELEKRFLRALATSIGKKYRDLLEYQQVQHRKLRAGNLNAGLGRGDGPVPRRAHNMDDGNSSDEEAADDAAEYEGEEEDRVHVEKDDEEKQVGHYFFSCMVFV</sequence>
<dbReference type="InterPro" id="IPR045867">
    <property type="entry name" value="DNA-dir_RpoC_beta_prime"/>
</dbReference>
<evidence type="ECO:0000256" key="2">
    <source>
        <dbReference type="ARBA" id="ARBA00012418"/>
    </source>
</evidence>
<evidence type="ECO:0000313" key="10">
    <source>
        <dbReference type="Proteomes" id="UP000271889"/>
    </source>
</evidence>
<evidence type="ECO:0000259" key="8">
    <source>
        <dbReference type="Pfam" id="PF04998"/>
    </source>
</evidence>
<organism evidence="9 10">
    <name type="scientific">Cylicostephanus goldi</name>
    <name type="common">Nematode worm</name>
    <dbReference type="NCBI Taxonomy" id="71465"/>
    <lineage>
        <taxon>Eukaryota</taxon>
        <taxon>Metazoa</taxon>
        <taxon>Ecdysozoa</taxon>
        <taxon>Nematoda</taxon>
        <taxon>Chromadorea</taxon>
        <taxon>Rhabditida</taxon>
        <taxon>Rhabditina</taxon>
        <taxon>Rhabditomorpha</taxon>
        <taxon>Strongyloidea</taxon>
        <taxon>Strongylidae</taxon>
        <taxon>Cylicostephanus</taxon>
    </lineage>
</organism>
<dbReference type="Gene3D" id="6.20.50.80">
    <property type="match status" value="1"/>
</dbReference>
<feature type="domain" description="RNA polymerase Rpb1" evidence="8">
    <location>
        <begin position="1"/>
        <end position="301"/>
    </location>
</feature>
<evidence type="ECO:0000256" key="7">
    <source>
        <dbReference type="SAM" id="MobiDB-lite"/>
    </source>
</evidence>
<name>A0A3P6R0R2_CYLGO</name>
<keyword evidence="6" id="KW-0804">Transcription</keyword>
<evidence type="ECO:0000256" key="5">
    <source>
        <dbReference type="ARBA" id="ARBA00022695"/>
    </source>
</evidence>
<feature type="non-terminal residue" evidence="9">
    <location>
        <position position="1"/>
    </location>
</feature>
<protein>
    <recommendedName>
        <fullName evidence="2">DNA-directed RNA polymerase</fullName>
        <ecNumber evidence="2">2.7.7.6</ecNumber>
    </recommendedName>
</protein>
<evidence type="ECO:0000256" key="4">
    <source>
        <dbReference type="ARBA" id="ARBA00022679"/>
    </source>
</evidence>
<proteinExistence type="inferred from homology"/>
<dbReference type="PANTHER" id="PTHR19376:SF11">
    <property type="entry name" value="DNA-DIRECTED RNA POLYMERASE I SUBUNIT RPA1"/>
    <property type="match status" value="1"/>
</dbReference>
<dbReference type="Proteomes" id="UP000271889">
    <property type="component" value="Unassembled WGS sequence"/>
</dbReference>
<comment type="similarity">
    <text evidence="1">Belongs to the RNA polymerase beta' chain family.</text>
</comment>
<dbReference type="InterPro" id="IPR007081">
    <property type="entry name" value="RNA_pol_Rpb1_5"/>
</dbReference>
<evidence type="ECO:0000256" key="6">
    <source>
        <dbReference type="ARBA" id="ARBA00023163"/>
    </source>
</evidence>
<keyword evidence="4" id="KW-0808">Transferase</keyword>
<keyword evidence="5" id="KW-0548">Nucleotidyltransferase</keyword>
<dbReference type="Pfam" id="PF04998">
    <property type="entry name" value="RNA_pol_Rpb1_5"/>
    <property type="match status" value="1"/>
</dbReference>
<dbReference type="AlphaFoldDB" id="A0A3P6R0R2"/>
<dbReference type="EC" id="2.7.7.6" evidence="2"/>
<accession>A0A3P6R0R2</accession>
<evidence type="ECO:0000256" key="1">
    <source>
        <dbReference type="ARBA" id="ARBA00006460"/>
    </source>
</evidence>
<dbReference type="SUPFAM" id="SSF64484">
    <property type="entry name" value="beta and beta-prime subunits of DNA dependent RNA-polymerase"/>
    <property type="match status" value="1"/>
</dbReference>
<dbReference type="OrthoDB" id="5843797at2759"/>
<reference evidence="9 10" key="1">
    <citation type="submission" date="2018-11" db="EMBL/GenBank/DDBJ databases">
        <authorList>
            <consortium name="Pathogen Informatics"/>
        </authorList>
    </citation>
    <scope>NUCLEOTIDE SEQUENCE [LARGE SCALE GENOMIC DNA]</scope>
</reference>
<keyword evidence="10" id="KW-1185">Reference proteome</keyword>
<dbReference type="GO" id="GO:0005736">
    <property type="term" value="C:RNA polymerase I complex"/>
    <property type="evidence" value="ECO:0007669"/>
    <property type="project" value="TreeGrafter"/>
</dbReference>
<feature type="region of interest" description="Disordered" evidence="7">
    <location>
        <begin position="367"/>
        <end position="415"/>
    </location>
</feature>
<dbReference type="EMBL" id="UYRV01002469">
    <property type="protein sequence ID" value="VDK48733.1"/>
    <property type="molecule type" value="Genomic_DNA"/>
</dbReference>
<dbReference type="GO" id="GO:0003899">
    <property type="term" value="F:DNA-directed RNA polymerase activity"/>
    <property type="evidence" value="ECO:0007669"/>
    <property type="project" value="UniProtKB-EC"/>
</dbReference>
<evidence type="ECO:0000256" key="3">
    <source>
        <dbReference type="ARBA" id="ARBA00022478"/>
    </source>
</evidence>
<keyword evidence="3" id="KW-0240">DNA-directed RNA polymerase</keyword>
<evidence type="ECO:0000313" key="9">
    <source>
        <dbReference type="EMBL" id="VDK48733.1"/>
    </source>
</evidence>
<dbReference type="Gene3D" id="3.30.70.2850">
    <property type="match status" value="1"/>
</dbReference>